<sequence>MNGRAGMRPSPHARLPVCSALLHRAAAGCAQSGCRLRVLPRRASGEGGARGPPHSALSCLAGSVLTKAFIKERGDSLKGTSPRRQTLTERRTEVCSGHGGAVLDPGRSRFPGR</sequence>
<evidence type="ECO:0000256" key="1">
    <source>
        <dbReference type="SAM" id="MobiDB-lite"/>
    </source>
</evidence>
<accession>A0A834BVG6</accession>
<dbReference type="EMBL" id="WKFB01000518">
    <property type="protein sequence ID" value="KAF6720667.1"/>
    <property type="molecule type" value="Genomic_DNA"/>
</dbReference>
<gene>
    <name evidence="2" type="ORF">FQA47_006088</name>
</gene>
<dbReference type="AlphaFoldDB" id="A0A834BVG6"/>
<organism evidence="2 3">
    <name type="scientific">Oryzias melastigma</name>
    <name type="common">Marine medaka</name>
    <dbReference type="NCBI Taxonomy" id="30732"/>
    <lineage>
        <taxon>Eukaryota</taxon>
        <taxon>Metazoa</taxon>
        <taxon>Chordata</taxon>
        <taxon>Craniata</taxon>
        <taxon>Vertebrata</taxon>
        <taxon>Euteleostomi</taxon>
        <taxon>Actinopterygii</taxon>
        <taxon>Neopterygii</taxon>
        <taxon>Teleostei</taxon>
        <taxon>Neoteleostei</taxon>
        <taxon>Acanthomorphata</taxon>
        <taxon>Ovalentaria</taxon>
        <taxon>Atherinomorphae</taxon>
        <taxon>Beloniformes</taxon>
        <taxon>Adrianichthyidae</taxon>
        <taxon>Oryziinae</taxon>
        <taxon>Oryzias</taxon>
    </lineage>
</organism>
<protein>
    <submittedName>
        <fullName evidence="2">Uncharacterized protein</fullName>
    </submittedName>
</protein>
<dbReference type="Proteomes" id="UP000646548">
    <property type="component" value="Unassembled WGS sequence"/>
</dbReference>
<evidence type="ECO:0000313" key="3">
    <source>
        <dbReference type="Proteomes" id="UP000646548"/>
    </source>
</evidence>
<proteinExistence type="predicted"/>
<feature type="region of interest" description="Disordered" evidence="1">
    <location>
        <begin position="75"/>
        <end position="113"/>
    </location>
</feature>
<reference evidence="2" key="1">
    <citation type="journal article" name="BMC Genomics">
        <title>Long-read sequencing and de novo genome assembly of marine medaka (Oryzias melastigma).</title>
        <authorList>
            <person name="Liang P."/>
            <person name="Saqib H.S.A."/>
            <person name="Ni X."/>
            <person name="Shen Y."/>
        </authorList>
    </citation>
    <scope>NUCLEOTIDE SEQUENCE</scope>
    <source>
        <strain evidence="2">Bigg-433</strain>
    </source>
</reference>
<evidence type="ECO:0000313" key="2">
    <source>
        <dbReference type="EMBL" id="KAF6720667.1"/>
    </source>
</evidence>
<comment type="caution">
    <text evidence="2">The sequence shown here is derived from an EMBL/GenBank/DDBJ whole genome shotgun (WGS) entry which is preliminary data.</text>
</comment>
<name>A0A834BVG6_ORYME</name>